<sequence length="90" mass="10451">MLTLVPSSAFKKDFKLAQKRGKDMGKLKTLLNLLAKQQPLPSRYLDHPLKSNWKGFRDAHIEPYWLLIYRVEGDELQLARTGTHADIFNK</sequence>
<dbReference type="AlphaFoldDB" id="A0A0D0L893"/>
<feature type="active site" description="Proton donor" evidence="3">
    <location>
        <position position="84"/>
    </location>
</feature>
<comment type="caution">
    <text evidence="4">The sequence shown here is derived from an EMBL/GenBank/DDBJ whole genome shotgun (WGS) entry which is preliminary data.</text>
</comment>
<dbReference type="NCBIfam" id="TIGR02385">
    <property type="entry name" value="RelE_StbE"/>
    <property type="match status" value="1"/>
</dbReference>
<evidence type="ECO:0000256" key="1">
    <source>
        <dbReference type="ARBA" id="ARBA00022649"/>
    </source>
</evidence>
<organism evidence="4 5">
    <name type="scientific">Pseudomonas fulva</name>
    <dbReference type="NCBI Taxonomy" id="47880"/>
    <lineage>
        <taxon>Bacteria</taxon>
        <taxon>Pseudomonadati</taxon>
        <taxon>Pseudomonadota</taxon>
        <taxon>Gammaproteobacteria</taxon>
        <taxon>Pseudomonadales</taxon>
        <taxon>Pseudomonadaceae</taxon>
        <taxon>Pseudomonas</taxon>
    </lineage>
</organism>
<dbReference type="Gene3D" id="3.30.2310.20">
    <property type="entry name" value="RelE-like"/>
    <property type="match status" value="1"/>
</dbReference>
<dbReference type="PIRSF" id="PIRSF006156">
    <property type="entry name" value="YafQ"/>
    <property type="match status" value="1"/>
</dbReference>
<dbReference type="GO" id="GO:0004521">
    <property type="term" value="F:RNA endonuclease activity"/>
    <property type="evidence" value="ECO:0007669"/>
    <property type="project" value="TreeGrafter"/>
</dbReference>
<comment type="similarity">
    <text evidence="2">Belongs to the RelE toxin family. YafQ subfamily.</text>
</comment>
<proteinExistence type="inferred from homology"/>
<gene>
    <name evidence="4" type="ORF">RU08_01975</name>
</gene>
<dbReference type="GO" id="GO:0006415">
    <property type="term" value="P:translational termination"/>
    <property type="evidence" value="ECO:0007669"/>
    <property type="project" value="TreeGrafter"/>
</dbReference>
<dbReference type="Proteomes" id="UP000032068">
    <property type="component" value="Unassembled WGS sequence"/>
</dbReference>
<dbReference type="PANTHER" id="PTHR40588">
    <property type="entry name" value="MRNA INTERFERASE TOXIN YAFQ"/>
    <property type="match status" value="1"/>
</dbReference>
<dbReference type="FunFam" id="3.30.2310.20:FF:000003">
    <property type="entry name" value="Type II toxin-antitoxin system YafQ family toxin"/>
    <property type="match status" value="1"/>
</dbReference>
<dbReference type="NCBIfam" id="TIGR00053">
    <property type="entry name" value="YafQ family addiction module toxin"/>
    <property type="match status" value="1"/>
</dbReference>
<dbReference type="PANTHER" id="PTHR40588:SF1">
    <property type="entry name" value="MRNA INTERFERASE TOXIN YAFQ"/>
    <property type="match status" value="1"/>
</dbReference>
<protein>
    <submittedName>
        <fullName evidence="4">Damage-inducible protein</fullName>
    </submittedName>
</protein>
<name>A0A0D0L893_9PSED</name>
<keyword evidence="1" id="KW-1277">Toxin-antitoxin system</keyword>
<dbReference type="InterPro" id="IPR035093">
    <property type="entry name" value="RelE/ParE_toxin_dom_sf"/>
</dbReference>
<dbReference type="RefSeq" id="WP_042552112.1">
    <property type="nucleotide sequence ID" value="NZ_JXQW01000003.1"/>
</dbReference>
<dbReference type="InterPro" id="IPR007712">
    <property type="entry name" value="RelE/ParE_toxin"/>
</dbReference>
<dbReference type="Pfam" id="PF15738">
    <property type="entry name" value="YafQ_toxin"/>
    <property type="match status" value="1"/>
</dbReference>
<evidence type="ECO:0000256" key="3">
    <source>
        <dbReference type="PIRSR" id="PIRSR006156-1"/>
    </source>
</evidence>
<evidence type="ECO:0000313" key="4">
    <source>
        <dbReference type="EMBL" id="KIQ06183.1"/>
    </source>
</evidence>
<evidence type="ECO:0000313" key="5">
    <source>
        <dbReference type="Proteomes" id="UP000032068"/>
    </source>
</evidence>
<dbReference type="GO" id="GO:0006402">
    <property type="term" value="P:mRNA catabolic process"/>
    <property type="evidence" value="ECO:0007669"/>
    <property type="project" value="TreeGrafter"/>
</dbReference>
<reference evidence="4 5" key="1">
    <citation type="submission" date="2014-12" db="EMBL/GenBank/DDBJ databases">
        <title>16Stimator: statistical estimation of ribosomal gene copy numbers from draft genome assemblies.</title>
        <authorList>
            <person name="Perisin M.A."/>
            <person name="Vetter M."/>
            <person name="Gilbert J.A."/>
            <person name="Bergelson J."/>
        </authorList>
    </citation>
    <scope>NUCLEOTIDE SEQUENCE [LARGE SCALE GENOMIC DNA]</scope>
    <source>
        <strain evidence="4 5">MEJ086</strain>
    </source>
</reference>
<accession>A0A0D0L893</accession>
<evidence type="ECO:0000256" key="2">
    <source>
        <dbReference type="ARBA" id="ARBA00061366"/>
    </source>
</evidence>
<dbReference type="OrthoDB" id="7030467at2"/>
<dbReference type="InterPro" id="IPR004386">
    <property type="entry name" value="Toxin_YafQ-like"/>
</dbReference>
<dbReference type="SUPFAM" id="SSF143011">
    <property type="entry name" value="RelE-like"/>
    <property type="match status" value="1"/>
</dbReference>
<dbReference type="EMBL" id="JXQW01000003">
    <property type="protein sequence ID" value="KIQ06183.1"/>
    <property type="molecule type" value="Genomic_DNA"/>
</dbReference>